<dbReference type="GO" id="GO:0031201">
    <property type="term" value="C:SNARE complex"/>
    <property type="evidence" value="ECO:0007669"/>
    <property type="project" value="TreeGrafter"/>
</dbReference>
<dbReference type="PANTHER" id="PTHR13050:SF7">
    <property type="entry name" value="VESICLE TRANSPORT PROTEIN USE1"/>
    <property type="match status" value="1"/>
</dbReference>
<dbReference type="PANTHER" id="PTHR13050">
    <property type="entry name" value="USE1-LIKE PROTEIN"/>
    <property type="match status" value="1"/>
</dbReference>
<feature type="region of interest" description="Disordered" evidence="11">
    <location>
        <begin position="1"/>
        <end position="33"/>
    </location>
</feature>
<feature type="transmembrane region" description="Helical" evidence="12">
    <location>
        <begin position="332"/>
        <end position="350"/>
    </location>
</feature>
<evidence type="ECO:0000256" key="9">
    <source>
        <dbReference type="ARBA" id="ARBA00023136"/>
    </source>
</evidence>
<dbReference type="EMBL" id="LGRB01000012">
    <property type="protein sequence ID" value="OCT47954.1"/>
    <property type="molecule type" value="Genomic_DNA"/>
</dbReference>
<evidence type="ECO:0000256" key="5">
    <source>
        <dbReference type="ARBA" id="ARBA00022824"/>
    </source>
</evidence>
<evidence type="ECO:0000313" key="14">
    <source>
        <dbReference type="Proteomes" id="UP000094526"/>
    </source>
</evidence>
<dbReference type="STRING" id="86049.A0A1C1CHF0"/>
<keyword evidence="3" id="KW-0813">Transport</keyword>
<feature type="compositionally biased region" description="Polar residues" evidence="11">
    <location>
        <begin position="238"/>
        <end position="248"/>
    </location>
</feature>
<dbReference type="InterPro" id="IPR019150">
    <property type="entry name" value="Vesicle_transport_protein_Use1"/>
</dbReference>
<keyword evidence="14" id="KW-1185">Reference proteome</keyword>
<evidence type="ECO:0008006" key="15">
    <source>
        <dbReference type="Google" id="ProtNLM"/>
    </source>
</evidence>
<evidence type="ECO:0000256" key="6">
    <source>
        <dbReference type="ARBA" id="ARBA00022892"/>
    </source>
</evidence>
<accession>A0A1C1CHF0</accession>
<evidence type="ECO:0000256" key="8">
    <source>
        <dbReference type="ARBA" id="ARBA00022989"/>
    </source>
</evidence>
<evidence type="ECO:0000256" key="4">
    <source>
        <dbReference type="ARBA" id="ARBA00022692"/>
    </source>
</evidence>
<evidence type="ECO:0000256" key="3">
    <source>
        <dbReference type="ARBA" id="ARBA00022448"/>
    </source>
</evidence>
<name>A0A1C1CHF0_9EURO</name>
<keyword evidence="4 12" id="KW-0812">Transmembrane</keyword>
<dbReference type="AlphaFoldDB" id="A0A1C1CHF0"/>
<feature type="region of interest" description="Disordered" evidence="11">
    <location>
        <begin position="226"/>
        <end position="248"/>
    </location>
</feature>
<reference evidence="14" key="1">
    <citation type="submission" date="2015-07" db="EMBL/GenBank/DDBJ databases">
        <authorList>
            <person name="Teixeira M.M."/>
            <person name="Souza R.C."/>
            <person name="Almeida L.G."/>
            <person name="Vicente V.A."/>
            <person name="de Hoog S."/>
            <person name="Bocca A.L."/>
            <person name="de Almeida S.R."/>
            <person name="Vasconcelos A.T."/>
            <person name="Felipe M.S."/>
        </authorList>
    </citation>
    <scope>NUCLEOTIDE SEQUENCE [LARGE SCALE GENOMIC DNA]</scope>
    <source>
        <strain evidence="14">KSF</strain>
    </source>
</reference>
<evidence type="ECO:0000256" key="12">
    <source>
        <dbReference type="SAM" id="Phobius"/>
    </source>
</evidence>
<dbReference type="GO" id="GO:0005789">
    <property type="term" value="C:endoplasmic reticulum membrane"/>
    <property type="evidence" value="ECO:0007669"/>
    <property type="project" value="UniProtKB-SubCell"/>
</dbReference>
<comment type="subcellular location">
    <subcellularLocation>
        <location evidence="1">Endoplasmic reticulum membrane</location>
        <topology evidence="1">Single-pass type IV membrane protein</topology>
    </subcellularLocation>
</comment>
<dbReference type="VEuPathDB" id="FungiDB:G647_08122"/>
<dbReference type="OrthoDB" id="3231855at2759"/>
<dbReference type="Proteomes" id="UP000094526">
    <property type="component" value="Unassembled WGS sequence"/>
</dbReference>
<evidence type="ECO:0000256" key="2">
    <source>
        <dbReference type="ARBA" id="ARBA00007891"/>
    </source>
</evidence>
<keyword evidence="7" id="KW-0653">Protein transport</keyword>
<dbReference type="VEuPathDB" id="FungiDB:CLCR_04215"/>
<gene>
    <name evidence="13" type="ORF">CLCR_04215</name>
</gene>
<dbReference type="GO" id="GO:0015031">
    <property type="term" value="P:protein transport"/>
    <property type="evidence" value="ECO:0007669"/>
    <property type="project" value="UniProtKB-KW"/>
</dbReference>
<dbReference type="GO" id="GO:0005484">
    <property type="term" value="F:SNAP receptor activity"/>
    <property type="evidence" value="ECO:0007669"/>
    <property type="project" value="TreeGrafter"/>
</dbReference>
<protein>
    <recommendedName>
        <fullName evidence="15">Synaptobrevin</fullName>
    </recommendedName>
</protein>
<organism evidence="13 14">
    <name type="scientific">Cladophialophora carrionii</name>
    <dbReference type="NCBI Taxonomy" id="86049"/>
    <lineage>
        <taxon>Eukaryota</taxon>
        <taxon>Fungi</taxon>
        <taxon>Dikarya</taxon>
        <taxon>Ascomycota</taxon>
        <taxon>Pezizomycotina</taxon>
        <taxon>Eurotiomycetes</taxon>
        <taxon>Chaetothyriomycetidae</taxon>
        <taxon>Chaetothyriales</taxon>
        <taxon>Herpotrichiellaceae</taxon>
        <taxon>Cladophialophora</taxon>
    </lineage>
</organism>
<keyword evidence="8 12" id="KW-1133">Transmembrane helix</keyword>
<evidence type="ECO:0000313" key="13">
    <source>
        <dbReference type="EMBL" id="OCT47954.1"/>
    </source>
</evidence>
<evidence type="ECO:0000256" key="7">
    <source>
        <dbReference type="ARBA" id="ARBA00022927"/>
    </source>
</evidence>
<keyword evidence="6" id="KW-0931">ER-Golgi transport</keyword>
<evidence type="ECO:0000256" key="10">
    <source>
        <dbReference type="SAM" id="Coils"/>
    </source>
</evidence>
<evidence type="ECO:0000256" key="11">
    <source>
        <dbReference type="SAM" id="MobiDB-lite"/>
    </source>
</evidence>
<sequence>MSLTTALRPVGLPFGGGSRRESSLPDNSSTRPFHHEVNYINLNRTLIRYQHLILLTPSPAAGNTTELTPLQRQVQAELWSPLPYHRTKWLRNVEGARTSLLQLERKAQNIRVQRSKYEAVKDLAEKRAVIKRLRNRIEEIGREVEILATDNWKPPFRDVEGETVYDFLQRHAQSRGLAAAGVGENTQDALLEEGKTVTRVEKEPSTADKQCDEVTKEELFGSSHLRRRGKGHEVHQPPAQTSGFSNLPATERSLLDSSRVHEDITASLVNMAAQLKQEQRKLQFSLEQDKGILGRAIEGLDVSLSGMEAASKNMKFLQRMSEEEGWLGRLKLYAMIFGMWIVAFLLVFVCPKLRFG</sequence>
<dbReference type="GO" id="GO:0006890">
    <property type="term" value="P:retrograde vesicle-mediated transport, Golgi to endoplasmic reticulum"/>
    <property type="evidence" value="ECO:0007669"/>
    <property type="project" value="TreeGrafter"/>
</dbReference>
<evidence type="ECO:0000256" key="1">
    <source>
        <dbReference type="ARBA" id="ARBA00004163"/>
    </source>
</evidence>
<comment type="caution">
    <text evidence="13">The sequence shown here is derived from an EMBL/GenBank/DDBJ whole genome shotgun (WGS) entry which is preliminary data.</text>
</comment>
<keyword evidence="10" id="KW-0175">Coiled coil</keyword>
<feature type="coiled-coil region" evidence="10">
    <location>
        <begin position="93"/>
        <end position="150"/>
    </location>
</feature>
<keyword evidence="9 12" id="KW-0472">Membrane</keyword>
<dbReference type="eggNOG" id="ENOG502SCD1">
    <property type="taxonomic scope" value="Eukaryota"/>
</dbReference>
<comment type="similarity">
    <text evidence="2">Belongs to the USE1 family.</text>
</comment>
<proteinExistence type="inferred from homology"/>
<keyword evidence="5" id="KW-0256">Endoplasmic reticulum</keyword>